<dbReference type="GO" id="GO:0004674">
    <property type="term" value="F:protein serine/threonine kinase activity"/>
    <property type="evidence" value="ECO:0007669"/>
    <property type="project" value="TreeGrafter"/>
</dbReference>
<name>A0A1Y5IBI4_OSTTA</name>
<evidence type="ECO:0000313" key="4">
    <source>
        <dbReference type="EMBL" id="OUS46841.1"/>
    </source>
</evidence>
<dbReference type="PROSITE" id="PS00107">
    <property type="entry name" value="PROTEIN_KINASE_ATP"/>
    <property type="match status" value="1"/>
</dbReference>
<dbReference type="Gene3D" id="1.10.510.10">
    <property type="entry name" value="Transferase(Phosphotransferase) domain 1"/>
    <property type="match status" value="1"/>
</dbReference>
<dbReference type="GO" id="GO:0005524">
    <property type="term" value="F:ATP binding"/>
    <property type="evidence" value="ECO:0007669"/>
    <property type="project" value="UniProtKB-UniRule"/>
</dbReference>
<dbReference type="InterPro" id="IPR011009">
    <property type="entry name" value="Kinase-like_dom_sf"/>
</dbReference>
<keyword evidence="4" id="KW-0418">Kinase</keyword>
<feature type="domain" description="Protein kinase" evidence="3">
    <location>
        <begin position="32"/>
        <end position="283"/>
    </location>
</feature>
<dbReference type="InterPro" id="IPR051681">
    <property type="entry name" value="Ser/Thr_Kinases-Pseudokinases"/>
</dbReference>
<proteinExistence type="predicted"/>
<keyword evidence="4" id="KW-0808">Transferase</keyword>
<keyword evidence="1" id="KW-0067">ATP-binding</keyword>
<accession>A0A1Y5IBI4</accession>
<dbReference type="SUPFAM" id="SSF56112">
    <property type="entry name" value="Protein kinase-like (PK-like)"/>
    <property type="match status" value="1"/>
</dbReference>
<feature type="region of interest" description="Disordered" evidence="2">
    <location>
        <begin position="313"/>
        <end position="393"/>
    </location>
</feature>
<dbReference type="eggNOG" id="KOG0192">
    <property type="taxonomic scope" value="Eukaryota"/>
</dbReference>
<dbReference type="InterPro" id="IPR017441">
    <property type="entry name" value="Protein_kinase_ATP_BS"/>
</dbReference>
<dbReference type="SMART" id="SM00220">
    <property type="entry name" value="S_TKc"/>
    <property type="match status" value="1"/>
</dbReference>
<feature type="compositionally biased region" description="Basic and acidic residues" evidence="2">
    <location>
        <begin position="362"/>
        <end position="372"/>
    </location>
</feature>
<protein>
    <submittedName>
        <fullName evidence="4">Alpha-glucan water dikinase chloroplast</fullName>
    </submittedName>
</protein>
<feature type="binding site" evidence="1">
    <location>
        <position position="59"/>
    </location>
    <ligand>
        <name>ATP</name>
        <dbReference type="ChEBI" id="CHEBI:30616"/>
    </ligand>
</feature>
<dbReference type="Pfam" id="PF00069">
    <property type="entry name" value="Pkinase"/>
    <property type="match status" value="1"/>
</dbReference>
<dbReference type="Gene3D" id="3.30.200.20">
    <property type="entry name" value="Phosphorylase Kinase, domain 1"/>
    <property type="match status" value="1"/>
</dbReference>
<feature type="region of interest" description="Disordered" evidence="2">
    <location>
        <begin position="192"/>
        <end position="216"/>
    </location>
</feature>
<keyword evidence="1" id="KW-0547">Nucleotide-binding</keyword>
<dbReference type="EMBL" id="KZ155780">
    <property type="protein sequence ID" value="OUS46841.1"/>
    <property type="molecule type" value="Genomic_DNA"/>
</dbReference>
<evidence type="ECO:0000256" key="1">
    <source>
        <dbReference type="PROSITE-ProRule" id="PRU10141"/>
    </source>
</evidence>
<reference evidence="4" key="1">
    <citation type="submission" date="2017-04" db="EMBL/GenBank/DDBJ databases">
        <title>Population genomics of picophytoplankton unveils novel chromosome hypervariability.</title>
        <authorList>
            <consortium name="DOE Joint Genome Institute"/>
            <person name="Blanc-Mathieu R."/>
            <person name="Krasovec M."/>
            <person name="Hebrard M."/>
            <person name="Yau S."/>
            <person name="Desgranges E."/>
            <person name="Martin J."/>
            <person name="Schackwitz W."/>
            <person name="Kuo A."/>
            <person name="Salin G."/>
            <person name="Donnadieu C."/>
            <person name="Desdevises Y."/>
            <person name="Sanchez-Ferandin S."/>
            <person name="Moreau H."/>
            <person name="Rivals E."/>
            <person name="Grigoriev I.V."/>
            <person name="Grimsley N."/>
            <person name="Eyre-Walker A."/>
            <person name="Piganeau G."/>
        </authorList>
    </citation>
    <scope>NUCLEOTIDE SEQUENCE [LARGE SCALE GENOMIC DNA]</scope>
    <source>
        <strain evidence="4">RCC 1115</strain>
    </source>
</reference>
<sequence>MAPASPRPRGPDHSLIPCDGPLGFDPDDLTDRSQWRLVGDGSFGKVFRGELLGEPVAIKVTTNARPDRVSGLKRDLWYLTTFAHPNVTRVYGAFIERGDCHMVMEFVPHSLRSKRVVNETNRVKVLADVARALTRVHAAGHVHRDVKARNVLISETDDELDVCLRDLQDYQTAKLTDFGLARIVPGVATSSREDVNPRLTPKIGPPKYRAPEVENGQPYDTSSDMYGYGVMCYQLIEQMRRRTRKANAGEVEFIRELGRLATQKDPTKRPTAHQCLTMCMSWLRGGANVITPDIYPGRNTLRDKYWVHTPMDGGTWKHDSEPANAANDTESEDEEPLSPHSNSHGFEDARGTFHNGSQDAQRGTKRDEREGSDTPVSAPPMNAAKRVNSTSTDLYVRGELAAVRLNGSAAAGIGA</sequence>
<organism evidence="4">
    <name type="scientific">Ostreococcus tauri</name>
    <name type="common">Marine green alga</name>
    <dbReference type="NCBI Taxonomy" id="70448"/>
    <lineage>
        <taxon>Eukaryota</taxon>
        <taxon>Viridiplantae</taxon>
        <taxon>Chlorophyta</taxon>
        <taxon>Mamiellophyceae</taxon>
        <taxon>Mamiellales</taxon>
        <taxon>Bathycoccaceae</taxon>
        <taxon>Ostreococcus</taxon>
    </lineage>
</organism>
<dbReference type="PROSITE" id="PS50011">
    <property type="entry name" value="PROTEIN_KINASE_DOM"/>
    <property type="match status" value="1"/>
</dbReference>
<dbReference type="PANTHER" id="PTHR44329">
    <property type="entry name" value="SERINE/THREONINE-PROTEIN KINASE TNNI3K-RELATED"/>
    <property type="match status" value="1"/>
</dbReference>
<dbReference type="InterPro" id="IPR000719">
    <property type="entry name" value="Prot_kinase_dom"/>
</dbReference>
<dbReference type="Proteomes" id="UP000195557">
    <property type="component" value="Unassembled WGS sequence"/>
</dbReference>
<gene>
    <name evidence="4" type="ORF">BE221DRAFT_72722</name>
</gene>
<evidence type="ECO:0000256" key="2">
    <source>
        <dbReference type="SAM" id="MobiDB-lite"/>
    </source>
</evidence>
<dbReference type="AlphaFoldDB" id="A0A1Y5IBI4"/>
<evidence type="ECO:0000259" key="3">
    <source>
        <dbReference type="PROSITE" id="PS50011"/>
    </source>
</evidence>